<sequence length="381" mass="43261">MITLLNILRGNQRLARNIVHLHISISDTCKDWIVDNPVFLEIMKILRDIGTFKSFAFNGLTSNPKFPAGPRIIRKLFRPFVAPFITSLELAHVKDVPISVIETCESLKALVLVSVTINPSHSSKSRRRPQLRRLEHRSSGDAMLYLLNTSKALAQPAIDTTKLRAVTVQAISKNELRDMQNLIDAASGSLERLQLRQMNPVGKRQADFVMFSGFGSFMDLVNLGQCKRLRSLKMDVIFNSIADEYLDGITSVLRSVTTDASNFNLEISVEAGMTFFIPFDRCCDADWVSFASQISRLSTGKHFRLHLILAYIFEDRNRTSPYRKAKAKAKFMEECQQKFDNLISKKIGSILKNKNDIFLDVELKLFPGSEYDMPYWIDLDG</sequence>
<keyword evidence="2" id="KW-1185">Reference proteome</keyword>
<comment type="caution">
    <text evidence="1">The sequence shown here is derived from an EMBL/GenBank/DDBJ whole genome shotgun (WGS) entry which is preliminary data.</text>
</comment>
<accession>A0A409X6B8</accession>
<dbReference type="EMBL" id="NHYD01002515">
    <property type="protein sequence ID" value="PPQ86333.1"/>
    <property type="molecule type" value="Genomic_DNA"/>
</dbReference>
<evidence type="ECO:0000313" key="2">
    <source>
        <dbReference type="Proteomes" id="UP000283269"/>
    </source>
</evidence>
<dbReference type="InParanoid" id="A0A409X6B8"/>
<proteinExistence type="predicted"/>
<dbReference type="AlphaFoldDB" id="A0A409X6B8"/>
<dbReference type="Proteomes" id="UP000283269">
    <property type="component" value="Unassembled WGS sequence"/>
</dbReference>
<gene>
    <name evidence="1" type="ORF">CVT25_005634</name>
</gene>
<dbReference type="OrthoDB" id="3070090at2759"/>
<name>A0A409X6B8_PSICY</name>
<evidence type="ECO:0000313" key="1">
    <source>
        <dbReference type="EMBL" id="PPQ86333.1"/>
    </source>
</evidence>
<organism evidence="1 2">
    <name type="scientific">Psilocybe cyanescens</name>
    <dbReference type="NCBI Taxonomy" id="93625"/>
    <lineage>
        <taxon>Eukaryota</taxon>
        <taxon>Fungi</taxon>
        <taxon>Dikarya</taxon>
        <taxon>Basidiomycota</taxon>
        <taxon>Agaricomycotina</taxon>
        <taxon>Agaricomycetes</taxon>
        <taxon>Agaricomycetidae</taxon>
        <taxon>Agaricales</taxon>
        <taxon>Agaricineae</taxon>
        <taxon>Strophariaceae</taxon>
        <taxon>Psilocybe</taxon>
    </lineage>
</organism>
<protein>
    <submittedName>
        <fullName evidence="1">Uncharacterized protein</fullName>
    </submittedName>
</protein>
<reference evidence="1 2" key="1">
    <citation type="journal article" date="2018" name="Evol. Lett.">
        <title>Horizontal gene cluster transfer increased hallucinogenic mushroom diversity.</title>
        <authorList>
            <person name="Reynolds H.T."/>
            <person name="Vijayakumar V."/>
            <person name="Gluck-Thaler E."/>
            <person name="Korotkin H.B."/>
            <person name="Matheny P.B."/>
            <person name="Slot J.C."/>
        </authorList>
    </citation>
    <scope>NUCLEOTIDE SEQUENCE [LARGE SCALE GENOMIC DNA]</scope>
    <source>
        <strain evidence="1 2">2631</strain>
    </source>
</reference>